<keyword evidence="2" id="KW-1185">Reference proteome</keyword>
<evidence type="ECO:0000313" key="2">
    <source>
        <dbReference type="Proteomes" id="UP001148313"/>
    </source>
</evidence>
<name>A0ABT4VH31_9HYPH</name>
<sequence>MKKDYETPKVIKRGGLARLAGQKVEPTFSGVKVPDIFDDV</sequence>
<dbReference type="RefSeq" id="WP_271087514.1">
    <property type="nucleotide sequence ID" value="NZ_JAPJZH010000001.1"/>
</dbReference>
<comment type="caution">
    <text evidence="1">The sequence shown here is derived from an EMBL/GenBank/DDBJ whole genome shotgun (WGS) entry which is preliminary data.</text>
</comment>
<reference evidence="1" key="1">
    <citation type="submission" date="2022-11" db="EMBL/GenBank/DDBJ databases">
        <title>Hoeflea poritis sp. nov., isolated from scleractinian coral Porites lutea.</title>
        <authorList>
            <person name="Zhang G."/>
            <person name="Wei Q."/>
            <person name="Cai L."/>
        </authorList>
    </citation>
    <scope>NUCLEOTIDE SEQUENCE</scope>
    <source>
        <strain evidence="1">E7-10</strain>
    </source>
</reference>
<proteinExistence type="predicted"/>
<protein>
    <recommendedName>
        <fullName evidence="3">RiPP</fullName>
    </recommendedName>
</protein>
<gene>
    <name evidence="1" type="ORF">OOZ53_01485</name>
</gene>
<dbReference type="Proteomes" id="UP001148313">
    <property type="component" value="Unassembled WGS sequence"/>
</dbReference>
<dbReference type="EMBL" id="JAPJZH010000001">
    <property type="protein sequence ID" value="MDA4843996.1"/>
    <property type="molecule type" value="Genomic_DNA"/>
</dbReference>
<evidence type="ECO:0000313" key="1">
    <source>
        <dbReference type="EMBL" id="MDA4843996.1"/>
    </source>
</evidence>
<accession>A0ABT4VH31</accession>
<evidence type="ECO:0008006" key="3">
    <source>
        <dbReference type="Google" id="ProtNLM"/>
    </source>
</evidence>
<organism evidence="1 2">
    <name type="scientific">Hoeflea poritis</name>
    <dbReference type="NCBI Taxonomy" id="2993659"/>
    <lineage>
        <taxon>Bacteria</taxon>
        <taxon>Pseudomonadati</taxon>
        <taxon>Pseudomonadota</taxon>
        <taxon>Alphaproteobacteria</taxon>
        <taxon>Hyphomicrobiales</taxon>
        <taxon>Rhizobiaceae</taxon>
        <taxon>Hoeflea</taxon>
    </lineage>
</organism>